<dbReference type="AlphaFoldDB" id="A0A183V633"/>
<dbReference type="WBParaSite" id="TCNE_0001620401-mRNA-1">
    <property type="protein sequence ID" value="TCNE_0001620401-mRNA-1"/>
    <property type="gene ID" value="TCNE_0001620401"/>
</dbReference>
<gene>
    <name evidence="1" type="ORF">TCNE_LOCUS16203</name>
</gene>
<proteinExistence type="predicted"/>
<name>A0A183V633_TOXCA</name>
<organism evidence="2 3">
    <name type="scientific">Toxocara canis</name>
    <name type="common">Canine roundworm</name>
    <dbReference type="NCBI Taxonomy" id="6265"/>
    <lineage>
        <taxon>Eukaryota</taxon>
        <taxon>Metazoa</taxon>
        <taxon>Ecdysozoa</taxon>
        <taxon>Nematoda</taxon>
        <taxon>Chromadorea</taxon>
        <taxon>Rhabditida</taxon>
        <taxon>Spirurina</taxon>
        <taxon>Ascaridomorpha</taxon>
        <taxon>Ascaridoidea</taxon>
        <taxon>Toxocaridae</taxon>
        <taxon>Toxocara</taxon>
    </lineage>
</organism>
<evidence type="ECO:0000313" key="1">
    <source>
        <dbReference type="EMBL" id="VDM47524.1"/>
    </source>
</evidence>
<dbReference type="EMBL" id="UYWY01023402">
    <property type="protein sequence ID" value="VDM47524.1"/>
    <property type="molecule type" value="Genomic_DNA"/>
</dbReference>
<sequence>MFKSIDNRPDAARVQLILCNISDRTVFFRLRCSANAHVSSFFKMSLILFKSAENSKCLIIFRVGYICEREFCTATSPPTTQLLLDAASTLDYTSEEDEDADNGWLKSVFVCSS</sequence>
<evidence type="ECO:0000313" key="3">
    <source>
        <dbReference type="WBParaSite" id="TCNE_0001620401-mRNA-1"/>
    </source>
</evidence>
<keyword evidence="2" id="KW-1185">Reference proteome</keyword>
<reference evidence="1 2" key="2">
    <citation type="submission" date="2018-11" db="EMBL/GenBank/DDBJ databases">
        <authorList>
            <consortium name="Pathogen Informatics"/>
        </authorList>
    </citation>
    <scope>NUCLEOTIDE SEQUENCE [LARGE SCALE GENOMIC DNA]</scope>
</reference>
<protein>
    <submittedName>
        <fullName evidence="3">MSP domain-containing protein</fullName>
    </submittedName>
</protein>
<accession>A0A183V633</accession>
<dbReference type="Proteomes" id="UP000050794">
    <property type="component" value="Unassembled WGS sequence"/>
</dbReference>
<evidence type="ECO:0000313" key="2">
    <source>
        <dbReference type="Proteomes" id="UP000050794"/>
    </source>
</evidence>
<reference evidence="3" key="1">
    <citation type="submission" date="2016-06" db="UniProtKB">
        <authorList>
            <consortium name="WormBaseParasite"/>
        </authorList>
    </citation>
    <scope>IDENTIFICATION</scope>
</reference>